<dbReference type="PANTHER" id="PTHR10584">
    <property type="entry name" value="SUGAR KINASE"/>
    <property type="match status" value="1"/>
</dbReference>
<feature type="binding site" evidence="12">
    <location>
        <position position="276"/>
    </location>
    <ligand>
        <name>K(+)</name>
        <dbReference type="ChEBI" id="CHEBI:29103"/>
    </ligand>
</feature>
<keyword evidence="5 12" id="KW-0479">Metal-binding</keyword>
<dbReference type="GO" id="GO:0004747">
    <property type="term" value="F:ribokinase activity"/>
    <property type="evidence" value="ECO:0007669"/>
    <property type="project" value="UniProtKB-UniRule"/>
</dbReference>
<evidence type="ECO:0000259" key="13">
    <source>
        <dbReference type="Pfam" id="PF00294"/>
    </source>
</evidence>
<keyword evidence="12" id="KW-0963">Cytoplasm</keyword>
<accession>A0A3P9NBR3</accession>
<dbReference type="HAMAP" id="MF_01987">
    <property type="entry name" value="Ribokinase"/>
    <property type="match status" value="1"/>
</dbReference>
<dbReference type="PANTHER" id="PTHR10584:SF166">
    <property type="entry name" value="RIBOKINASE"/>
    <property type="match status" value="1"/>
</dbReference>
<keyword evidence="8 12" id="KW-0067">ATP-binding</keyword>
<evidence type="ECO:0000256" key="8">
    <source>
        <dbReference type="ARBA" id="ARBA00022840"/>
    </source>
</evidence>
<dbReference type="GO" id="GO:0005829">
    <property type="term" value="C:cytosol"/>
    <property type="evidence" value="ECO:0007669"/>
    <property type="project" value="TreeGrafter"/>
</dbReference>
<dbReference type="AlphaFoldDB" id="A0A3P9NBR3"/>
<dbReference type="GO" id="GO:0046872">
    <property type="term" value="F:metal ion binding"/>
    <property type="evidence" value="ECO:0007669"/>
    <property type="project" value="UniProtKB-KW"/>
</dbReference>
<dbReference type="Ensembl" id="ENSPRET00000007053.1">
    <property type="protein sequence ID" value="ENSPREP00000006963.1"/>
    <property type="gene ID" value="ENSPREG00000004782.1"/>
</dbReference>
<comment type="subunit">
    <text evidence="12">Homodimer.</text>
</comment>
<dbReference type="InterPro" id="IPR002173">
    <property type="entry name" value="Carboh/pur_kinase_PfkB_CS"/>
</dbReference>
<evidence type="ECO:0000256" key="5">
    <source>
        <dbReference type="ARBA" id="ARBA00022723"/>
    </source>
</evidence>
<evidence type="ECO:0000256" key="9">
    <source>
        <dbReference type="ARBA" id="ARBA00022842"/>
    </source>
</evidence>
<evidence type="ECO:0000256" key="1">
    <source>
        <dbReference type="ARBA" id="ARBA00005380"/>
    </source>
</evidence>
<dbReference type="Gene3D" id="3.40.1190.20">
    <property type="match status" value="1"/>
</dbReference>
<comment type="catalytic activity">
    <reaction evidence="12">
        <text>D-ribose + ATP = D-ribose 5-phosphate + ADP + H(+)</text>
        <dbReference type="Rhea" id="RHEA:13697"/>
        <dbReference type="ChEBI" id="CHEBI:15378"/>
        <dbReference type="ChEBI" id="CHEBI:30616"/>
        <dbReference type="ChEBI" id="CHEBI:47013"/>
        <dbReference type="ChEBI" id="CHEBI:78346"/>
        <dbReference type="ChEBI" id="CHEBI:456216"/>
        <dbReference type="EC" id="2.7.1.15"/>
    </reaction>
</comment>
<comment type="pathway">
    <text evidence="12">Carbohydrate metabolism; D-ribose degradation; D-ribose 5-phosphate from beta-D-ribopyranose: step 2/2.</text>
</comment>
<dbReference type="GeneTree" id="ENSGT00390000005743"/>
<evidence type="ECO:0000256" key="6">
    <source>
        <dbReference type="ARBA" id="ARBA00022741"/>
    </source>
</evidence>
<dbReference type="PRINTS" id="PR00990">
    <property type="entry name" value="RIBOKINASE"/>
</dbReference>
<keyword evidence="11 12" id="KW-0119">Carbohydrate metabolism</keyword>
<evidence type="ECO:0000256" key="12">
    <source>
        <dbReference type="HAMAP-Rule" id="MF_03215"/>
    </source>
</evidence>
<comment type="subcellular location">
    <subcellularLocation>
        <location evidence="12">Cytoplasm</location>
    </subcellularLocation>
    <subcellularLocation>
        <location evidence="12">Nucleus</location>
    </subcellularLocation>
</comment>
<comment type="similarity">
    <text evidence="12">Belongs to the carbohydrate kinase PfkB family. Ribokinase subfamily.</text>
</comment>
<sequence>MQQCFFLFYPSQAPRLPKAGETIRGHKFFIGFGGKGANQCIQAARLGVKTAMICKVWKRLEVFNQNFVWQTSDAATGAASITVNDAGENAIVIVAGANMRLGEEELQQALTAIRKAKVLVCQLEISSQTSLRALQMAHDNKVRTIFNPAPAVPDLDFGFYRVSDVFCCNESEAELLTGYSVNNVEDAHHAAQELLRRGCTAVIITLGPQGCVVLKAQDKTSTHVPSTAVKAVDTTGAGDSFIGALAFYLAHHPDMPLEEMARRANQVAAVSVQAVGTQTSFPFKRDLPADLF</sequence>
<evidence type="ECO:0000256" key="2">
    <source>
        <dbReference type="ARBA" id="ARBA00012035"/>
    </source>
</evidence>
<dbReference type="EC" id="2.7.1.15" evidence="2 12"/>
<keyword evidence="9 12" id="KW-0460">Magnesium</keyword>
<proteinExistence type="inferred from homology"/>
<keyword evidence="4 12" id="KW-0808">Transferase</keyword>
<comment type="function">
    <text evidence="12">Catalyzes the phosphorylation of ribose at O-5 in a reaction requiring ATP and magnesium. The resulting D-ribose-5-phosphate can then be used either for sythesis of nucleotides, histidine, and tryptophan, or as a component of the pentose phosphate pathway.</text>
</comment>
<dbReference type="GO" id="GO:0006753">
    <property type="term" value="P:nucleoside phosphate metabolic process"/>
    <property type="evidence" value="ECO:0007669"/>
    <property type="project" value="UniProtKB-ARBA"/>
</dbReference>
<comment type="similarity">
    <text evidence="1">Belongs to the carbohydrate kinase pfkB family.</text>
</comment>
<evidence type="ECO:0000256" key="3">
    <source>
        <dbReference type="ARBA" id="ARBA00016943"/>
    </source>
</evidence>
<comment type="activity regulation">
    <text evidence="12">Activated by a monovalent cation that binds near, but not in, the active site. The most likely occupant of the site in vivo is potassium. Ion binding induces a conformational change that may alter substrate affinity.</text>
</comment>
<organism evidence="14 15">
    <name type="scientific">Poecilia reticulata</name>
    <name type="common">Guppy</name>
    <name type="synonym">Acanthophacelus reticulatus</name>
    <dbReference type="NCBI Taxonomy" id="8081"/>
    <lineage>
        <taxon>Eukaryota</taxon>
        <taxon>Metazoa</taxon>
        <taxon>Chordata</taxon>
        <taxon>Craniata</taxon>
        <taxon>Vertebrata</taxon>
        <taxon>Euteleostomi</taxon>
        <taxon>Actinopterygii</taxon>
        <taxon>Neopterygii</taxon>
        <taxon>Teleostei</taxon>
        <taxon>Neoteleostei</taxon>
        <taxon>Acanthomorphata</taxon>
        <taxon>Ovalentaria</taxon>
        <taxon>Atherinomorphae</taxon>
        <taxon>Cyprinodontiformes</taxon>
        <taxon>Poeciliidae</taxon>
        <taxon>Poeciliinae</taxon>
        <taxon>Poecilia</taxon>
    </lineage>
</organism>
<dbReference type="Pfam" id="PF00294">
    <property type="entry name" value="PfkB"/>
    <property type="match status" value="1"/>
</dbReference>
<reference evidence="14" key="3">
    <citation type="submission" date="2025-09" db="UniProtKB">
        <authorList>
            <consortium name="Ensembl"/>
        </authorList>
    </citation>
    <scope>IDENTIFICATION</scope>
    <source>
        <strain evidence="14">Guanapo</strain>
    </source>
</reference>
<comment type="cofactor">
    <cofactor evidence="12">
        <name>Mg(2+)</name>
        <dbReference type="ChEBI" id="CHEBI:18420"/>
    </cofactor>
    <text evidence="12">Requires a divalent cation, most likely magnesium in vivo, as an electrophilic catalyst to aid phosphoryl group transfer. It is the chelate of the metal and the nucleotide that is the actual substrate.</text>
</comment>
<feature type="binding site" evidence="12">
    <location>
        <position position="265"/>
    </location>
    <ligand>
        <name>ATP</name>
        <dbReference type="ChEBI" id="CHEBI:30616"/>
    </ligand>
</feature>
<dbReference type="GO" id="GO:0005634">
    <property type="term" value="C:nucleus"/>
    <property type="evidence" value="ECO:0007669"/>
    <property type="project" value="UniProtKB-SubCell"/>
</dbReference>
<feature type="active site" description="Proton acceptor" evidence="12">
    <location>
        <position position="239"/>
    </location>
</feature>
<keyword evidence="15" id="KW-1185">Reference proteome</keyword>
<reference evidence="15" key="1">
    <citation type="submission" date="2013-11" db="EMBL/GenBank/DDBJ databases">
        <title>The genomic landscape of the Guanapo guppy.</title>
        <authorList>
            <person name="Kuenstner A."/>
            <person name="Dreyer C."/>
        </authorList>
    </citation>
    <scope>NUCLEOTIDE SEQUENCE</scope>
    <source>
        <strain evidence="15">Guanapo</strain>
    </source>
</reference>
<keyword evidence="6 12" id="KW-0547">Nucleotide-binding</keyword>
<keyword evidence="7 12" id="KW-0418">Kinase</keyword>
<protein>
    <recommendedName>
        <fullName evidence="3 12">Ribokinase</fullName>
        <shortName evidence="12">RK</shortName>
        <ecNumber evidence="2 12">2.7.1.15</ecNumber>
    </recommendedName>
</protein>
<feature type="binding site" evidence="12">
    <location>
        <position position="271"/>
    </location>
    <ligand>
        <name>K(+)</name>
        <dbReference type="ChEBI" id="CHEBI:29103"/>
    </ligand>
</feature>
<dbReference type="GO" id="GO:0019303">
    <property type="term" value="P:D-ribose catabolic process"/>
    <property type="evidence" value="ECO:0007669"/>
    <property type="project" value="UniProtKB-UniRule"/>
</dbReference>
<dbReference type="UniPathway" id="UPA00916">
    <property type="reaction ID" value="UER00889"/>
</dbReference>
<dbReference type="SUPFAM" id="SSF53613">
    <property type="entry name" value="Ribokinase-like"/>
    <property type="match status" value="1"/>
</dbReference>
<feature type="binding site" evidence="12">
    <location>
        <position position="233"/>
    </location>
    <ligand>
        <name>K(+)</name>
        <dbReference type="ChEBI" id="CHEBI:29103"/>
    </ligand>
</feature>
<feature type="binding site" evidence="12">
    <location>
        <begin position="238"/>
        <end position="239"/>
    </location>
    <ligand>
        <name>ATP</name>
        <dbReference type="ChEBI" id="CHEBI:30616"/>
    </ligand>
</feature>
<comment type="caution">
    <text evidence="12">Lacks conserved residue(s) required for the propagation of feature annotation.</text>
</comment>
<keyword evidence="12" id="KW-0539">Nucleus</keyword>
<feature type="binding site" evidence="12">
    <location>
        <begin position="34"/>
        <end position="38"/>
    </location>
    <ligand>
        <name>substrate</name>
    </ligand>
</feature>
<feature type="binding site" evidence="12">
    <location>
        <begin position="205"/>
        <end position="210"/>
    </location>
    <ligand>
        <name>ATP</name>
        <dbReference type="ChEBI" id="CHEBI:30616"/>
    </ligand>
</feature>
<dbReference type="Bgee" id="ENSPREG00000004782">
    <property type="expression patterns" value="Expressed in caudal fin and 1 other cell type or tissue"/>
</dbReference>
<dbReference type="InterPro" id="IPR011611">
    <property type="entry name" value="PfkB_dom"/>
</dbReference>
<dbReference type="Proteomes" id="UP000242638">
    <property type="component" value="Unassembled WGS sequence"/>
</dbReference>
<evidence type="ECO:0000256" key="10">
    <source>
        <dbReference type="ARBA" id="ARBA00022958"/>
    </source>
</evidence>
<dbReference type="InterPro" id="IPR002139">
    <property type="entry name" value="Ribo/fructo_kinase"/>
</dbReference>
<reference evidence="14" key="2">
    <citation type="submission" date="2025-08" db="UniProtKB">
        <authorList>
            <consortium name="Ensembl"/>
        </authorList>
    </citation>
    <scope>IDENTIFICATION</scope>
    <source>
        <strain evidence="14">Guanapo</strain>
    </source>
</reference>
<dbReference type="GO" id="GO:0005524">
    <property type="term" value="F:ATP binding"/>
    <property type="evidence" value="ECO:0007669"/>
    <property type="project" value="UniProtKB-UniRule"/>
</dbReference>
<feature type="binding site" evidence="12">
    <location>
        <position position="274"/>
    </location>
    <ligand>
        <name>K(+)</name>
        <dbReference type="ChEBI" id="CHEBI:29103"/>
    </ligand>
</feature>
<dbReference type="InterPro" id="IPR011877">
    <property type="entry name" value="Ribokinase"/>
</dbReference>
<feature type="binding site" evidence="12">
    <location>
        <position position="169"/>
    </location>
    <ligand>
        <name>ATP</name>
        <dbReference type="ChEBI" id="CHEBI:30616"/>
    </ligand>
</feature>
<gene>
    <name evidence="12" type="primary">RBKS</name>
</gene>
<feature type="binding site" evidence="12">
    <location>
        <position position="239"/>
    </location>
    <ligand>
        <name>substrate</name>
    </ligand>
</feature>
<feature type="binding site" evidence="12">
    <location>
        <position position="124"/>
    </location>
    <ligand>
        <name>substrate</name>
    </ligand>
</feature>
<evidence type="ECO:0000256" key="7">
    <source>
        <dbReference type="ARBA" id="ARBA00022777"/>
    </source>
</evidence>
<name>A0A3P9NBR3_POERE</name>
<dbReference type="CDD" id="cd01174">
    <property type="entry name" value="ribokinase"/>
    <property type="match status" value="1"/>
</dbReference>
<evidence type="ECO:0000313" key="15">
    <source>
        <dbReference type="Proteomes" id="UP000242638"/>
    </source>
</evidence>
<keyword evidence="10 12" id="KW-0630">Potassium</keyword>
<evidence type="ECO:0000256" key="4">
    <source>
        <dbReference type="ARBA" id="ARBA00022679"/>
    </source>
</evidence>
<dbReference type="InterPro" id="IPR029056">
    <property type="entry name" value="Ribokinase-like"/>
</dbReference>
<feature type="domain" description="Carbohydrate kinase PfkB" evidence="13">
    <location>
        <begin position="19"/>
        <end position="282"/>
    </location>
</feature>
<evidence type="ECO:0000256" key="11">
    <source>
        <dbReference type="ARBA" id="ARBA00023277"/>
    </source>
</evidence>
<feature type="binding site" evidence="12">
    <location>
        <position position="280"/>
    </location>
    <ligand>
        <name>K(+)</name>
        <dbReference type="ChEBI" id="CHEBI:29103"/>
    </ligand>
</feature>
<evidence type="ECO:0000313" key="14">
    <source>
        <dbReference type="Ensembl" id="ENSPREP00000006963.1"/>
    </source>
</evidence>
<feature type="binding site" evidence="12">
    <location>
        <position position="235"/>
    </location>
    <ligand>
        <name>K(+)</name>
        <dbReference type="ChEBI" id="CHEBI:29103"/>
    </ligand>
</feature>
<dbReference type="PROSITE" id="PS00584">
    <property type="entry name" value="PFKB_KINASES_2"/>
    <property type="match status" value="1"/>
</dbReference>